<evidence type="ECO:0000313" key="2">
    <source>
        <dbReference type="EMBL" id="GAN35178.1"/>
    </source>
</evidence>
<gene>
    <name evidence="2" type="ORF">BROSI_A3726</name>
</gene>
<comment type="caution">
    <text evidence="2">The sequence shown here is derived from an EMBL/GenBank/DDBJ whole genome shotgun (WGS) entry which is preliminary data.</text>
</comment>
<name>A0ABQ0K2N0_9BACT</name>
<sequence length="469" mass="54358">MNERPRPFVRMLIAGFFFLAAVTLNILLPRYWHSIPEIVKHLLLIFSAIMCVHILEYAYLWWEIFGHIRSILKETLQATHQLIDNNRSSLEKFLQTSNRLICAAATCGLTNIYYSRKDVKGDIYDAIENAENRVWLLGVTFSENVHLDELLSTLNKKIASGLDVKILLLDVFRDTAVFRTLLESAPHEVEKILNIDRSRIQPTDPFFHQRLYSDFTHTFDRLRNYSNVTPVVRFYAHNPACWMMIVDNIAHFQPYTFGRGASQHSLNLSVGANMPVFKFQMQTTGKPFEILEDHFRKLWLTSNVDMFHIEARIADRNRLINDIFSSHLSWFQHVYETLHASRETVHYTIDRKFPRQPWEWKQPSLNVYLENCKTTADATINDYSREGISLKIEGTFPLSEGQIVILQGTPPPEPLAANFILDHFLKIKKFVVKRIGDGHQPIIGLQAISENEKYHEQNQIDSVLTVSSG</sequence>
<dbReference type="Proteomes" id="UP000032309">
    <property type="component" value="Unassembled WGS sequence"/>
</dbReference>
<dbReference type="EMBL" id="BAFN01000001">
    <property type="protein sequence ID" value="GAN35178.1"/>
    <property type="molecule type" value="Genomic_DNA"/>
</dbReference>
<evidence type="ECO:0000256" key="1">
    <source>
        <dbReference type="SAM" id="Phobius"/>
    </source>
</evidence>
<organism evidence="2 3">
    <name type="scientific">Candidatus Brocadia sinica JPN1</name>
    <dbReference type="NCBI Taxonomy" id="1197129"/>
    <lineage>
        <taxon>Bacteria</taxon>
        <taxon>Pseudomonadati</taxon>
        <taxon>Planctomycetota</taxon>
        <taxon>Candidatus Brocadiia</taxon>
        <taxon>Candidatus Brocadiales</taxon>
        <taxon>Candidatus Brocadiaceae</taxon>
        <taxon>Candidatus Brocadia</taxon>
    </lineage>
</organism>
<evidence type="ECO:0008006" key="4">
    <source>
        <dbReference type="Google" id="ProtNLM"/>
    </source>
</evidence>
<feature type="transmembrane region" description="Helical" evidence="1">
    <location>
        <begin position="38"/>
        <end position="62"/>
    </location>
</feature>
<feature type="transmembrane region" description="Helical" evidence="1">
    <location>
        <begin position="12"/>
        <end position="32"/>
    </location>
</feature>
<keyword evidence="3" id="KW-1185">Reference proteome</keyword>
<evidence type="ECO:0000313" key="3">
    <source>
        <dbReference type="Proteomes" id="UP000032309"/>
    </source>
</evidence>
<accession>A0ABQ0K2N0</accession>
<dbReference type="SUPFAM" id="SSF56024">
    <property type="entry name" value="Phospholipase D/nuclease"/>
    <property type="match status" value="1"/>
</dbReference>
<keyword evidence="1" id="KW-0472">Membrane</keyword>
<keyword evidence="1" id="KW-1133">Transmembrane helix</keyword>
<protein>
    <recommendedName>
        <fullName evidence="4">PilZ domain-containing protein</fullName>
    </recommendedName>
</protein>
<proteinExistence type="predicted"/>
<dbReference type="RefSeq" id="WP_052565221.1">
    <property type="nucleotide sequence ID" value="NZ_BAFN01000001.1"/>
</dbReference>
<keyword evidence="1" id="KW-0812">Transmembrane</keyword>
<reference evidence="3" key="1">
    <citation type="journal article" date="2015" name="Genome Announc.">
        <title>Draft Genome Sequence of an Anaerobic Ammonium-Oxidizing Bacterium, "Candidatus Brocadia sinica".</title>
        <authorList>
            <person name="Oshiki M."/>
            <person name="Shinyako-Hata K."/>
            <person name="Satoh H."/>
            <person name="Okabe S."/>
        </authorList>
    </citation>
    <scope>NUCLEOTIDE SEQUENCE [LARGE SCALE GENOMIC DNA]</scope>
    <source>
        <strain evidence="3">JPN1</strain>
    </source>
</reference>